<dbReference type="EMBL" id="JAOTPV010000001">
    <property type="protein sequence ID" value="KAJ4490257.1"/>
    <property type="molecule type" value="Genomic_DNA"/>
</dbReference>
<reference evidence="3" key="1">
    <citation type="submission" date="2022-08" db="EMBL/GenBank/DDBJ databases">
        <title>A Global Phylogenomic Analysis of the Shiitake Genus Lentinula.</title>
        <authorList>
            <consortium name="DOE Joint Genome Institute"/>
            <person name="Sierra-Patev S."/>
            <person name="Min B."/>
            <person name="Naranjo-Ortiz M."/>
            <person name="Looney B."/>
            <person name="Konkel Z."/>
            <person name="Slot J.C."/>
            <person name="Sakamoto Y."/>
            <person name="Steenwyk J.L."/>
            <person name="Rokas A."/>
            <person name="Carro J."/>
            <person name="Camarero S."/>
            <person name="Ferreira P."/>
            <person name="Molpeceres G."/>
            <person name="Ruiz-Duenas F.J."/>
            <person name="Serrano A."/>
            <person name="Henrissat B."/>
            <person name="Drula E."/>
            <person name="Hughes K.W."/>
            <person name="Mata J.L."/>
            <person name="Ishikawa N.K."/>
            <person name="Vargas-Isla R."/>
            <person name="Ushijima S."/>
            <person name="Smith C.A."/>
            <person name="Ahrendt S."/>
            <person name="Andreopoulos W."/>
            <person name="He G."/>
            <person name="Labutti K."/>
            <person name="Lipzen A."/>
            <person name="Ng V."/>
            <person name="Riley R."/>
            <person name="Sandor L."/>
            <person name="Barry K."/>
            <person name="Martinez A.T."/>
            <person name="Xiao Y."/>
            <person name="Gibbons J.G."/>
            <person name="Terashima K."/>
            <person name="Grigoriev I.V."/>
            <person name="Hibbett D.S."/>
        </authorList>
    </citation>
    <scope>NUCLEOTIDE SEQUENCE</scope>
    <source>
        <strain evidence="3">JLM2183</strain>
    </source>
</reference>
<evidence type="ECO:0000256" key="2">
    <source>
        <dbReference type="SAM" id="Phobius"/>
    </source>
</evidence>
<dbReference type="AlphaFoldDB" id="A0A9W9DY00"/>
<evidence type="ECO:0008006" key="5">
    <source>
        <dbReference type="Google" id="ProtNLM"/>
    </source>
</evidence>
<keyword evidence="4" id="KW-1185">Reference proteome</keyword>
<comment type="caution">
    <text evidence="3">The sequence shown here is derived from an EMBL/GenBank/DDBJ whole genome shotgun (WGS) entry which is preliminary data.</text>
</comment>
<organism evidence="3 4">
    <name type="scientific">Lentinula aciculospora</name>
    <dbReference type="NCBI Taxonomy" id="153920"/>
    <lineage>
        <taxon>Eukaryota</taxon>
        <taxon>Fungi</taxon>
        <taxon>Dikarya</taxon>
        <taxon>Basidiomycota</taxon>
        <taxon>Agaricomycotina</taxon>
        <taxon>Agaricomycetes</taxon>
        <taxon>Agaricomycetidae</taxon>
        <taxon>Agaricales</taxon>
        <taxon>Marasmiineae</taxon>
        <taxon>Omphalotaceae</taxon>
        <taxon>Lentinula</taxon>
    </lineage>
</organism>
<keyword evidence="2" id="KW-1133">Transmembrane helix</keyword>
<name>A0A9W9DY00_9AGAR</name>
<proteinExistence type="predicted"/>
<keyword evidence="2" id="KW-0472">Membrane</keyword>
<feature type="transmembrane region" description="Helical" evidence="2">
    <location>
        <begin position="155"/>
        <end position="178"/>
    </location>
</feature>
<evidence type="ECO:0000256" key="1">
    <source>
        <dbReference type="SAM" id="MobiDB-lite"/>
    </source>
</evidence>
<evidence type="ECO:0000313" key="3">
    <source>
        <dbReference type="EMBL" id="KAJ4490257.1"/>
    </source>
</evidence>
<evidence type="ECO:0000313" key="4">
    <source>
        <dbReference type="Proteomes" id="UP001150266"/>
    </source>
</evidence>
<keyword evidence="2" id="KW-0812">Transmembrane</keyword>
<protein>
    <recommendedName>
        <fullName evidence="5">Mid2 domain-containing protein</fullName>
    </recommendedName>
</protein>
<feature type="region of interest" description="Disordered" evidence="1">
    <location>
        <begin position="112"/>
        <end position="145"/>
    </location>
</feature>
<sequence length="205" mass="21260">MWSYHQIRGGSGPKGIHTSVPPLHISTGVASWLPSTLPAHSPTVISGIISKGFPNTQSRFESTVVPSKSTSRSSSVTATLPVTTNSLSVPTVTTFGMTHTTSTTLIVSSTQSSTHPSLLSSPSSSSASVTYSTATPTPSHSTSAAAATNTRSSHLGAIIGGVVGGVAFIFVLAILALLRWNQRKHQAAARQTTFNGDMMVEPPFD</sequence>
<dbReference type="Proteomes" id="UP001150266">
    <property type="component" value="Unassembled WGS sequence"/>
</dbReference>
<accession>A0A9W9DY00</accession>
<gene>
    <name evidence="3" type="ORF">J3R30DRAFT_54190</name>
</gene>